<evidence type="ECO:0000256" key="1">
    <source>
        <dbReference type="SAM" id="MobiDB-lite"/>
    </source>
</evidence>
<accession>A0A9Q1JET4</accession>
<reference evidence="2" key="1">
    <citation type="journal article" date="2023" name="Science">
        <title>Genome structures resolve the early diversification of teleost fishes.</title>
        <authorList>
            <person name="Parey E."/>
            <person name="Louis A."/>
            <person name="Montfort J."/>
            <person name="Bouchez O."/>
            <person name="Roques C."/>
            <person name="Iampietro C."/>
            <person name="Lluch J."/>
            <person name="Castinel A."/>
            <person name="Donnadieu C."/>
            <person name="Desvignes T."/>
            <person name="Floi Bucao C."/>
            <person name="Jouanno E."/>
            <person name="Wen M."/>
            <person name="Mejri S."/>
            <person name="Dirks R."/>
            <person name="Jansen H."/>
            <person name="Henkel C."/>
            <person name="Chen W.J."/>
            <person name="Zahm M."/>
            <person name="Cabau C."/>
            <person name="Klopp C."/>
            <person name="Thompson A.W."/>
            <person name="Robinson-Rechavi M."/>
            <person name="Braasch I."/>
            <person name="Lecointre G."/>
            <person name="Bobe J."/>
            <person name="Postlethwait J.H."/>
            <person name="Berthelot C."/>
            <person name="Roest Crollius H."/>
            <person name="Guiguen Y."/>
        </authorList>
    </citation>
    <scope>NUCLEOTIDE SEQUENCE</scope>
    <source>
        <strain evidence="2">WJC10195</strain>
    </source>
</reference>
<feature type="compositionally biased region" description="Polar residues" evidence="1">
    <location>
        <begin position="74"/>
        <end position="92"/>
    </location>
</feature>
<gene>
    <name evidence="2" type="ORF">SKAU_G00028880</name>
</gene>
<keyword evidence="3" id="KW-1185">Reference proteome</keyword>
<comment type="caution">
    <text evidence="2">The sequence shown here is derived from an EMBL/GenBank/DDBJ whole genome shotgun (WGS) entry which is preliminary data.</text>
</comment>
<dbReference type="EMBL" id="JAINUF010000001">
    <property type="protein sequence ID" value="KAJ8382110.1"/>
    <property type="molecule type" value="Genomic_DNA"/>
</dbReference>
<dbReference type="AlphaFoldDB" id="A0A9Q1JET4"/>
<name>A0A9Q1JET4_SYNKA</name>
<evidence type="ECO:0000313" key="3">
    <source>
        <dbReference type="Proteomes" id="UP001152622"/>
    </source>
</evidence>
<proteinExistence type="predicted"/>
<protein>
    <submittedName>
        <fullName evidence="2">Uncharacterized protein</fullName>
    </submittedName>
</protein>
<sequence length="107" mass="11562">MPLPCRSRPPGGGITGRSLGVNVTHVDLNWCTTRAVVMVTGTVLCRVRPRWHHRAARSGSVSPAEPEAQCISAGGQTQRQLAGSEMGNNRPLQTKHHRNSFVGTLLQ</sequence>
<dbReference type="Proteomes" id="UP001152622">
    <property type="component" value="Chromosome 1"/>
</dbReference>
<feature type="region of interest" description="Disordered" evidence="1">
    <location>
        <begin position="53"/>
        <end position="107"/>
    </location>
</feature>
<organism evidence="2 3">
    <name type="scientific">Synaphobranchus kaupii</name>
    <name type="common">Kaup's arrowtooth eel</name>
    <dbReference type="NCBI Taxonomy" id="118154"/>
    <lineage>
        <taxon>Eukaryota</taxon>
        <taxon>Metazoa</taxon>
        <taxon>Chordata</taxon>
        <taxon>Craniata</taxon>
        <taxon>Vertebrata</taxon>
        <taxon>Euteleostomi</taxon>
        <taxon>Actinopterygii</taxon>
        <taxon>Neopterygii</taxon>
        <taxon>Teleostei</taxon>
        <taxon>Anguilliformes</taxon>
        <taxon>Synaphobranchidae</taxon>
        <taxon>Synaphobranchus</taxon>
    </lineage>
</organism>
<evidence type="ECO:0000313" key="2">
    <source>
        <dbReference type="EMBL" id="KAJ8382110.1"/>
    </source>
</evidence>